<dbReference type="OrthoDB" id="9804590at2"/>
<accession>A0A501XKG6</accession>
<dbReference type="InterPro" id="IPR010280">
    <property type="entry name" value="U5_MeTrfase_fam"/>
</dbReference>
<feature type="active site" evidence="5">
    <location>
        <position position="360"/>
    </location>
</feature>
<dbReference type="SUPFAM" id="SSF53335">
    <property type="entry name" value="S-adenosyl-L-methionine-dependent methyltransferases"/>
    <property type="match status" value="1"/>
</dbReference>
<comment type="caution">
    <text evidence="6">The sequence shown here is derived from an EMBL/GenBank/DDBJ whole genome shotgun (WGS) entry which is preliminary data.</text>
</comment>
<sequence>MTGALHSILIERFAARGDGVAADGRFVPGAVPGDLLLADGSLQHGPDHVAPPCPHFGECGGCQLQHVSDRLIAEFARDRILAPLARSGITPEQVMPVHVSPEGSRRRAALRATRTEGQVRLGFNAEGAHRLVNMAQCPVMHPALFALIGPLRDLLGPWLAERSAIGITMTLTDNGVDLLLANLQANSLPRIEGLTRFAADQRLARLSVEGPMGVETLVANAEPVLTMGGVRVTLPPAAFLQATADGEAALVSAVTAILGDAPKVVDLFAGSGTFSFPASRRAQLHAVDGAGPAIRALGEAARRAGRQLSTDHRDLFRKPLSADELSRFDAAIIDPPRAGAIAQTEQLAASTLPVVAAVSCNPATFTRDAERLVAAGFRLGRLWPVAQFRWSTHVELVAEFRR</sequence>
<evidence type="ECO:0000256" key="2">
    <source>
        <dbReference type="ARBA" id="ARBA00022679"/>
    </source>
</evidence>
<name>A0A501XKG6_9SPHN</name>
<comment type="similarity">
    <text evidence="4">Belongs to the class I-like SAM-binding methyltransferase superfamily. RNA M5U methyltransferase family.</text>
</comment>
<feature type="active site" description="Nucleophile" evidence="4">
    <location>
        <position position="360"/>
    </location>
</feature>
<feature type="binding site" evidence="4">
    <location>
        <position position="334"/>
    </location>
    <ligand>
        <name>S-adenosyl-L-methionine</name>
        <dbReference type="ChEBI" id="CHEBI:59789"/>
    </ligand>
</feature>
<dbReference type="Gene3D" id="3.40.50.150">
    <property type="entry name" value="Vaccinia Virus protein VP39"/>
    <property type="match status" value="1"/>
</dbReference>
<feature type="binding site" evidence="4">
    <location>
        <position position="241"/>
    </location>
    <ligand>
        <name>S-adenosyl-L-methionine</name>
        <dbReference type="ChEBI" id="CHEBI:59789"/>
    </ligand>
</feature>
<dbReference type="PROSITE" id="PS01230">
    <property type="entry name" value="TRMA_1"/>
    <property type="match status" value="1"/>
</dbReference>
<dbReference type="CDD" id="cd02440">
    <property type="entry name" value="AdoMet_MTases"/>
    <property type="match status" value="1"/>
</dbReference>
<evidence type="ECO:0000313" key="7">
    <source>
        <dbReference type="Proteomes" id="UP000319897"/>
    </source>
</evidence>
<keyword evidence="2 4" id="KW-0808">Transferase</keyword>
<protein>
    <submittedName>
        <fullName evidence="6">Class I SAM-dependent RNA methyltransferase</fullName>
    </submittedName>
</protein>
<dbReference type="PANTHER" id="PTHR11061">
    <property type="entry name" value="RNA M5U METHYLTRANSFERASE"/>
    <property type="match status" value="1"/>
</dbReference>
<dbReference type="Gene3D" id="2.40.50.1070">
    <property type="match status" value="1"/>
</dbReference>
<dbReference type="AlphaFoldDB" id="A0A501XKG6"/>
<reference evidence="6 7" key="1">
    <citation type="submission" date="2019-06" db="EMBL/GenBank/DDBJ databases">
        <authorList>
            <person name="Lee I."/>
            <person name="Jang G.I."/>
            <person name="Hwang C.Y."/>
        </authorList>
    </citation>
    <scope>NUCLEOTIDE SEQUENCE [LARGE SCALE GENOMIC DNA]</scope>
    <source>
        <strain evidence="6 7">PAMC 28131</strain>
    </source>
</reference>
<dbReference type="GO" id="GO:0070041">
    <property type="term" value="F:rRNA (uridine-C5-)-methyltransferase activity"/>
    <property type="evidence" value="ECO:0007669"/>
    <property type="project" value="TreeGrafter"/>
</dbReference>
<gene>
    <name evidence="6" type="ORF">FJQ54_09815</name>
</gene>
<dbReference type="PROSITE" id="PS51687">
    <property type="entry name" value="SAM_MT_RNA_M5U"/>
    <property type="match status" value="1"/>
</dbReference>
<keyword evidence="1 4" id="KW-0489">Methyltransferase</keyword>
<evidence type="ECO:0000256" key="3">
    <source>
        <dbReference type="ARBA" id="ARBA00022691"/>
    </source>
</evidence>
<dbReference type="EMBL" id="VFSU01000024">
    <property type="protein sequence ID" value="TPE61178.1"/>
    <property type="molecule type" value="Genomic_DNA"/>
</dbReference>
<dbReference type="Pfam" id="PF05958">
    <property type="entry name" value="tRNA_U5-meth_tr"/>
    <property type="match status" value="1"/>
</dbReference>
<feature type="binding site" evidence="4">
    <location>
        <position position="268"/>
    </location>
    <ligand>
        <name>S-adenosyl-L-methionine</name>
        <dbReference type="ChEBI" id="CHEBI:59789"/>
    </ligand>
</feature>
<dbReference type="InterPro" id="IPR029063">
    <property type="entry name" value="SAM-dependent_MTases_sf"/>
</dbReference>
<dbReference type="Proteomes" id="UP000319897">
    <property type="component" value="Unassembled WGS sequence"/>
</dbReference>
<evidence type="ECO:0000256" key="4">
    <source>
        <dbReference type="PROSITE-ProRule" id="PRU01024"/>
    </source>
</evidence>
<dbReference type="InterPro" id="IPR030390">
    <property type="entry name" value="MeTrfase_TrmA_AS"/>
</dbReference>
<keyword evidence="3 4" id="KW-0949">S-adenosyl-L-methionine</keyword>
<proteinExistence type="inferred from homology"/>
<organism evidence="6 7">
    <name type="scientific">Sandaracinobacter neustonicus</name>
    <dbReference type="NCBI Taxonomy" id="1715348"/>
    <lineage>
        <taxon>Bacteria</taxon>
        <taxon>Pseudomonadati</taxon>
        <taxon>Pseudomonadota</taxon>
        <taxon>Alphaproteobacteria</taxon>
        <taxon>Sphingomonadales</taxon>
        <taxon>Sphingosinicellaceae</taxon>
        <taxon>Sandaracinobacter</taxon>
    </lineage>
</organism>
<keyword evidence="7" id="KW-1185">Reference proteome</keyword>
<evidence type="ECO:0000256" key="5">
    <source>
        <dbReference type="PROSITE-ProRule" id="PRU10015"/>
    </source>
</evidence>
<feature type="binding site" evidence="4">
    <location>
        <position position="288"/>
    </location>
    <ligand>
        <name>S-adenosyl-L-methionine</name>
        <dbReference type="ChEBI" id="CHEBI:59789"/>
    </ligand>
</feature>
<dbReference type="PANTHER" id="PTHR11061:SF49">
    <property type="entry name" value="23S RRNA (URACIL(1939)-C(5))-METHYLTRANSFERASE RLMD"/>
    <property type="match status" value="1"/>
</dbReference>
<evidence type="ECO:0000313" key="6">
    <source>
        <dbReference type="EMBL" id="TPE61178.1"/>
    </source>
</evidence>
<dbReference type="GO" id="GO:0070475">
    <property type="term" value="P:rRNA base methylation"/>
    <property type="evidence" value="ECO:0007669"/>
    <property type="project" value="TreeGrafter"/>
</dbReference>
<evidence type="ECO:0000256" key="1">
    <source>
        <dbReference type="ARBA" id="ARBA00022603"/>
    </source>
</evidence>